<evidence type="ECO:0000256" key="5">
    <source>
        <dbReference type="ARBA" id="ARBA00022723"/>
    </source>
</evidence>
<comment type="pathway">
    <text evidence="2">Secondary metabolite biosynthesis.</text>
</comment>
<accession>A0A8H5FF14</accession>
<gene>
    <name evidence="12" type="ORF">D9611_013525</name>
</gene>
<dbReference type="PANTHER" id="PTHR46300">
    <property type="entry name" value="P450, PUTATIVE (EUROFUNG)-RELATED-RELATED"/>
    <property type="match status" value="1"/>
</dbReference>
<dbReference type="PANTHER" id="PTHR46300:SF7">
    <property type="entry name" value="P450, PUTATIVE (EUROFUNG)-RELATED"/>
    <property type="match status" value="1"/>
</dbReference>
<feature type="binding site" description="axial binding residue" evidence="9">
    <location>
        <position position="433"/>
    </location>
    <ligand>
        <name>heme</name>
        <dbReference type="ChEBI" id="CHEBI:30413"/>
    </ligand>
    <ligandPart>
        <name>Fe</name>
        <dbReference type="ChEBI" id="CHEBI:18248"/>
    </ligandPart>
</feature>
<dbReference type="GO" id="GO:0016705">
    <property type="term" value="F:oxidoreductase activity, acting on paired donors, with incorporation or reduction of molecular oxygen"/>
    <property type="evidence" value="ECO:0007669"/>
    <property type="project" value="InterPro"/>
</dbReference>
<protein>
    <recommendedName>
        <fullName evidence="14">Cytochrome P450</fullName>
    </recommendedName>
</protein>
<evidence type="ECO:0000256" key="3">
    <source>
        <dbReference type="ARBA" id="ARBA00010617"/>
    </source>
</evidence>
<evidence type="ECO:0000256" key="8">
    <source>
        <dbReference type="ARBA" id="ARBA00023033"/>
    </source>
</evidence>
<dbReference type="Proteomes" id="UP000541558">
    <property type="component" value="Unassembled WGS sequence"/>
</dbReference>
<dbReference type="InterPro" id="IPR017972">
    <property type="entry name" value="Cyt_P450_CS"/>
</dbReference>
<keyword evidence="11" id="KW-0472">Membrane</keyword>
<evidence type="ECO:0000256" key="1">
    <source>
        <dbReference type="ARBA" id="ARBA00001971"/>
    </source>
</evidence>
<dbReference type="GO" id="GO:0005506">
    <property type="term" value="F:iron ion binding"/>
    <property type="evidence" value="ECO:0007669"/>
    <property type="project" value="InterPro"/>
</dbReference>
<dbReference type="InterPro" id="IPR002401">
    <property type="entry name" value="Cyt_P450_E_grp-I"/>
</dbReference>
<proteinExistence type="inferred from homology"/>
<dbReference type="AlphaFoldDB" id="A0A8H5FF14"/>
<keyword evidence="11" id="KW-0812">Transmembrane</keyword>
<sequence>MISKEVAIPCGVVLATYVFIGLWNRRRRLPTPPGPSRGEIDVKALRNEPWVIFQKWSQKYGPVVSWSIFGKTTVVIHSAKAVWDLLESRSAIYSDRPVNWMGGEIAQRKLNVFSISSTNPRLKMYRRLMHGGLNPRVAKDYRPIQIEELHTFMKELERTPERFRQSIKRNACAIILKVAYGYPMGGYEDEFVRIIDAGFAATVELQAPGRFYVEFLPWLRFIPSWFPGAGFKRYGLQMRDELRLVDQKPFTWAQEQIATGNYIESFTSKQLQEDTPYIPDQEKEDIVRWVCAALYAGGADTTVSALTSFFYLMQAHPDVQKKAQQEIESVTSGHRLPTLDDYEALPYVRALIKEILRWGTVAPLGLPHCTTEDDIYEGYFIPKGSKVLANIWAIVHDSELYPDPFTFNPERHLGENPQPDPLKYIFGFGRRSCPGAHLAEMSLFLNMSNVLAAFDISKAKNEDGTVIEPPVEWTTGITRHIAPFPCDIKVRSAELLSTIS</sequence>
<evidence type="ECO:0000256" key="10">
    <source>
        <dbReference type="RuleBase" id="RU000461"/>
    </source>
</evidence>
<dbReference type="EMBL" id="JAACJK010000070">
    <property type="protein sequence ID" value="KAF5334394.1"/>
    <property type="molecule type" value="Genomic_DNA"/>
</dbReference>
<dbReference type="SUPFAM" id="SSF48264">
    <property type="entry name" value="Cytochrome P450"/>
    <property type="match status" value="1"/>
</dbReference>
<dbReference type="PROSITE" id="PS00086">
    <property type="entry name" value="CYTOCHROME_P450"/>
    <property type="match status" value="1"/>
</dbReference>
<dbReference type="GO" id="GO:0004497">
    <property type="term" value="F:monooxygenase activity"/>
    <property type="evidence" value="ECO:0007669"/>
    <property type="project" value="UniProtKB-KW"/>
</dbReference>
<evidence type="ECO:0000313" key="13">
    <source>
        <dbReference type="Proteomes" id="UP000541558"/>
    </source>
</evidence>
<keyword evidence="5 9" id="KW-0479">Metal-binding</keyword>
<evidence type="ECO:0000256" key="2">
    <source>
        <dbReference type="ARBA" id="ARBA00005179"/>
    </source>
</evidence>
<dbReference type="InterPro" id="IPR001128">
    <property type="entry name" value="Cyt_P450"/>
</dbReference>
<feature type="transmembrane region" description="Helical" evidence="11">
    <location>
        <begin position="6"/>
        <end position="23"/>
    </location>
</feature>
<comment type="caution">
    <text evidence="12">The sequence shown here is derived from an EMBL/GenBank/DDBJ whole genome shotgun (WGS) entry which is preliminary data.</text>
</comment>
<keyword evidence="11" id="KW-1133">Transmembrane helix</keyword>
<evidence type="ECO:0000256" key="9">
    <source>
        <dbReference type="PIRSR" id="PIRSR602401-1"/>
    </source>
</evidence>
<keyword evidence="7 9" id="KW-0408">Iron</keyword>
<dbReference type="CDD" id="cd11065">
    <property type="entry name" value="CYP64-like"/>
    <property type="match status" value="1"/>
</dbReference>
<evidence type="ECO:0000313" key="12">
    <source>
        <dbReference type="EMBL" id="KAF5334394.1"/>
    </source>
</evidence>
<dbReference type="InterPro" id="IPR036396">
    <property type="entry name" value="Cyt_P450_sf"/>
</dbReference>
<dbReference type="InterPro" id="IPR050364">
    <property type="entry name" value="Cytochrome_P450_fung"/>
</dbReference>
<dbReference type="PRINTS" id="PR00463">
    <property type="entry name" value="EP450I"/>
</dbReference>
<dbReference type="GO" id="GO:0020037">
    <property type="term" value="F:heme binding"/>
    <property type="evidence" value="ECO:0007669"/>
    <property type="project" value="InterPro"/>
</dbReference>
<keyword evidence="8 10" id="KW-0503">Monooxygenase</keyword>
<evidence type="ECO:0000256" key="6">
    <source>
        <dbReference type="ARBA" id="ARBA00023002"/>
    </source>
</evidence>
<reference evidence="12 13" key="1">
    <citation type="journal article" date="2020" name="ISME J.">
        <title>Uncovering the hidden diversity of litter-decomposition mechanisms in mushroom-forming fungi.</title>
        <authorList>
            <person name="Floudas D."/>
            <person name="Bentzer J."/>
            <person name="Ahren D."/>
            <person name="Johansson T."/>
            <person name="Persson P."/>
            <person name="Tunlid A."/>
        </authorList>
    </citation>
    <scope>NUCLEOTIDE SEQUENCE [LARGE SCALE GENOMIC DNA]</scope>
    <source>
        <strain evidence="12 13">CBS 175.51</strain>
    </source>
</reference>
<comment type="similarity">
    <text evidence="3 10">Belongs to the cytochrome P450 family.</text>
</comment>
<keyword evidence="13" id="KW-1185">Reference proteome</keyword>
<dbReference type="Gene3D" id="1.10.630.10">
    <property type="entry name" value="Cytochrome P450"/>
    <property type="match status" value="1"/>
</dbReference>
<keyword evidence="4 9" id="KW-0349">Heme</keyword>
<evidence type="ECO:0000256" key="4">
    <source>
        <dbReference type="ARBA" id="ARBA00022617"/>
    </source>
</evidence>
<keyword evidence="6 10" id="KW-0560">Oxidoreductase</keyword>
<organism evidence="12 13">
    <name type="scientific">Ephemerocybe angulata</name>
    <dbReference type="NCBI Taxonomy" id="980116"/>
    <lineage>
        <taxon>Eukaryota</taxon>
        <taxon>Fungi</taxon>
        <taxon>Dikarya</taxon>
        <taxon>Basidiomycota</taxon>
        <taxon>Agaricomycotina</taxon>
        <taxon>Agaricomycetes</taxon>
        <taxon>Agaricomycetidae</taxon>
        <taxon>Agaricales</taxon>
        <taxon>Agaricineae</taxon>
        <taxon>Psathyrellaceae</taxon>
        <taxon>Ephemerocybe</taxon>
    </lineage>
</organism>
<dbReference type="PRINTS" id="PR00385">
    <property type="entry name" value="P450"/>
</dbReference>
<dbReference type="OrthoDB" id="2789670at2759"/>
<evidence type="ECO:0000256" key="11">
    <source>
        <dbReference type="SAM" id="Phobius"/>
    </source>
</evidence>
<dbReference type="Pfam" id="PF00067">
    <property type="entry name" value="p450"/>
    <property type="match status" value="1"/>
</dbReference>
<evidence type="ECO:0008006" key="14">
    <source>
        <dbReference type="Google" id="ProtNLM"/>
    </source>
</evidence>
<comment type="cofactor">
    <cofactor evidence="1 9">
        <name>heme</name>
        <dbReference type="ChEBI" id="CHEBI:30413"/>
    </cofactor>
</comment>
<evidence type="ECO:0000256" key="7">
    <source>
        <dbReference type="ARBA" id="ARBA00023004"/>
    </source>
</evidence>
<name>A0A8H5FF14_9AGAR</name>